<protein>
    <submittedName>
        <fullName evidence="2">Virulence protein</fullName>
    </submittedName>
</protein>
<evidence type="ECO:0000313" key="2">
    <source>
        <dbReference type="EMBL" id="PDT19227.1"/>
    </source>
</evidence>
<accession>A0ABX4JKD2</accession>
<comment type="caution">
    <text evidence="2">The sequence shown here is derived from an EMBL/GenBank/DDBJ whole genome shotgun (WGS) entry which is preliminary data.</text>
</comment>
<name>A0ABX4JKD2_9HYPH</name>
<reference evidence="2 3" key="1">
    <citation type="submission" date="2017-09" db="EMBL/GenBank/DDBJ databases">
        <title>Comparative genomics of rhizobia isolated from Phaseolus vulgaris in China.</title>
        <authorList>
            <person name="Tong W."/>
        </authorList>
    </citation>
    <scope>NUCLEOTIDE SEQUENCE [LARGE SCALE GENOMIC DNA]</scope>
    <source>
        <strain evidence="2 3">FH14</strain>
    </source>
</reference>
<dbReference type="RefSeq" id="WP_011427397.1">
    <property type="nucleotide sequence ID" value="NZ_LODW01000091.1"/>
</dbReference>
<proteinExistence type="predicted"/>
<organism evidence="2 3">
    <name type="scientific">Rhizobium hidalgonense</name>
    <dbReference type="NCBI Taxonomy" id="1538159"/>
    <lineage>
        <taxon>Bacteria</taxon>
        <taxon>Pseudomonadati</taxon>
        <taxon>Pseudomonadota</taxon>
        <taxon>Alphaproteobacteria</taxon>
        <taxon>Hyphomicrobiales</taxon>
        <taxon>Rhizobiaceae</taxon>
        <taxon>Rhizobium/Agrobacterium group</taxon>
        <taxon>Rhizobium</taxon>
    </lineage>
</organism>
<dbReference type="Proteomes" id="UP000219914">
    <property type="component" value="Unassembled WGS sequence"/>
</dbReference>
<dbReference type="EMBL" id="NWSY01000059">
    <property type="protein sequence ID" value="PDT19227.1"/>
    <property type="molecule type" value="Genomic_DNA"/>
</dbReference>
<feature type="region of interest" description="Disordered" evidence="1">
    <location>
        <begin position="280"/>
        <end position="301"/>
    </location>
</feature>
<gene>
    <name evidence="2" type="ORF">CO674_34240</name>
</gene>
<sequence>MHSEESTRRIAGIGTGRPVRLPEAIFGEVAKRLITEDFVESANNMTRLKLAGHSAKDAVEKSEAGTFHTRINRLGNTSKALFEAAIPSEGFSANPDLRQGAATATLRAFAIAPTLPFQTRTRKTALVDRILDLPNAGKQLAAISAITKHLQVLAPEDRDRLIDRAIFHFEREGAQGSVRNYAARILATNHGTLSSELRTRVLNARNSNPELAAAYATAEEVARFLETQPAPTVFRSDRSVDENIEIIQRETVSCLGNVALSSKQRMEKIESIANATTEAGEMSRAELMSATRPRRQYDEGR</sequence>
<evidence type="ECO:0000313" key="3">
    <source>
        <dbReference type="Proteomes" id="UP000219914"/>
    </source>
</evidence>
<keyword evidence="3" id="KW-1185">Reference proteome</keyword>
<evidence type="ECO:0000256" key="1">
    <source>
        <dbReference type="SAM" id="MobiDB-lite"/>
    </source>
</evidence>